<sequence length="528" mass="55880">MMPFCTLQRLGLCLFLTVFFHSQYSRCSAQLDCIEPSTGALAKGFFVEDGLCVDAADATFFYGVRSAPISANGIQAGAPTDILVLFGSRGNPVEEAFDPKNFGLEIPGGGRLVVDLSPHFVYDATEALVPRENLLVELGTAMGNPIVGGASCYDRLDDAAVLVCGNWTASFGDNRNQIVYSPNSPVGLEGNRATEIGVKLAHIHPSLATPFESTLYHNANGTCVTLDGFLPQFCRFDDDCPANADCQITFFLQASITATVYDIDNQILQKATQSLTFRQAPVYAVYSTNVGLFSNQELFESVDYQYVEPNTLCRNTSIANSREAFSSAAPYAPRFIMFGQAYTDTTFPHPEVENLVVEINSDTKGTVLSAGAPIGSIDLVQPENAGGFLVSEGAGVILPSTVFGGTAFATPLQTGSVPGLYVVRVMMLDGTAAESRTVVQDNIGSPSTPASAVSPTLSPSALNPALPTTTVGPGPSSVTTATLTPVDGPGPPASTVAPASASRFRLGSIIWNAALLISLWGVSRWYQR</sequence>
<feature type="chain" id="PRO_5002852860" evidence="2">
    <location>
        <begin position="30"/>
        <end position="528"/>
    </location>
</feature>
<feature type="signal peptide" evidence="2">
    <location>
        <begin position="1"/>
        <end position="29"/>
    </location>
</feature>
<evidence type="ECO:0000313" key="4">
    <source>
        <dbReference type="Proteomes" id="UP000000759"/>
    </source>
</evidence>
<feature type="region of interest" description="Disordered" evidence="1">
    <location>
        <begin position="441"/>
        <end position="497"/>
    </location>
</feature>
<reference evidence="4" key="2">
    <citation type="submission" date="2008-08" db="EMBL/GenBank/DDBJ databases">
        <authorList>
            <consortium name="Diatom Consortium"/>
            <person name="Grigoriev I."/>
            <person name="Grimwood J."/>
            <person name="Kuo A."/>
            <person name="Otillar R.P."/>
            <person name="Salamov A."/>
            <person name="Detter J.C."/>
            <person name="Lindquist E."/>
            <person name="Shapiro H."/>
            <person name="Lucas S."/>
            <person name="Glavina del Rio T."/>
            <person name="Pitluck S."/>
            <person name="Rokhsar D."/>
            <person name="Bowler C."/>
        </authorList>
    </citation>
    <scope>GENOME REANNOTATION</scope>
    <source>
        <strain evidence="4">CCAP 1055/1</strain>
    </source>
</reference>
<dbReference type="RefSeq" id="XP_002180889.1">
    <property type="nucleotide sequence ID" value="XM_002180853.1"/>
</dbReference>
<evidence type="ECO:0000256" key="1">
    <source>
        <dbReference type="SAM" id="MobiDB-lite"/>
    </source>
</evidence>
<reference evidence="3 4" key="1">
    <citation type="journal article" date="2008" name="Nature">
        <title>The Phaeodactylum genome reveals the evolutionary history of diatom genomes.</title>
        <authorList>
            <person name="Bowler C."/>
            <person name="Allen A.E."/>
            <person name="Badger J.H."/>
            <person name="Grimwood J."/>
            <person name="Jabbari K."/>
            <person name="Kuo A."/>
            <person name="Maheswari U."/>
            <person name="Martens C."/>
            <person name="Maumus F."/>
            <person name="Otillar R.P."/>
            <person name="Rayko E."/>
            <person name="Salamov A."/>
            <person name="Vandepoele K."/>
            <person name="Beszteri B."/>
            <person name="Gruber A."/>
            <person name="Heijde M."/>
            <person name="Katinka M."/>
            <person name="Mock T."/>
            <person name="Valentin K."/>
            <person name="Verret F."/>
            <person name="Berges J.A."/>
            <person name="Brownlee C."/>
            <person name="Cadoret J.P."/>
            <person name="Chiovitti A."/>
            <person name="Choi C.J."/>
            <person name="Coesel S."/>
            <person name="De Martino A."/>
            <person name="Detter J.C."/>
            <person name="Durkin C."/>
            <person name="Falciatore A."/>
            <person name="Fournet J."/>
            <person name="Haruta M."/>
            <person name="Huysman M.J."/>
            <person name="Jenkins B.D."/>
            <person name="Jiroutova K."/>
            <person name="Jorgensen R.E."/>
            <person name="Joubert Y."/>
            <person name="Kaplan A."/>
            <person name="Kroger N."/>
            <person name="Kroth P.G."/>
            <person name="La Roche J."/>
            <person name="Lindquist E."/>
            <person name="Lommer M."/>
            <person name="Martin-Jezequel V."/>
            <person name="Lopez P.J."/>
            <person name="Lucas S."/>
            <person name="Mangogna M."/>
            <person name="McGinnis K."/>
            <person name="Medlin L.K."/>
            <person name="Montsant A."/>
            <person name="Oudot-Le Secq M.P."/>
            <person name="Napoli C."/>
            <person name="Obornik M."/>
            <person name="Parker M.S."/>
            <person name="Petit J.L."/>
            <person name="Porcel B.M."/>
            <person name="Poulsen N."/>
            <person name="Robison M."/>
            <person name="Rychlewski L."/>
            <person name="Rynearson T.A."/>
            <person name="Schmutz J."/>
            <person name="Shapiro H."/>
            <person name="Siaut M."/>
            <person name="Stanley M."/>
            <person name="Sussman M.R."/>
            <person name="Taylor A.R."/>
            <person name="Vardi A."/>
            <person name="von Dassow P."/>
            <person name="Vyverman W."/>
            <person name="Willis A."/>
            <person name="Wyrwicz L.S."/>
            <person name="Rokhsar D.S."/>
            <person name="Weissenbach J."/>
            <person name="Armbrust E.V."/>
            <person name="Green B.R."/>
            <person name="Van de Peer Y."/>
            <person name="Grigoriev I.V."/>
        </authorList>
    </citation>
    <scope>NUCLEOTIDE SEQUENCE [LARGE SCALE GENOMIC DNA]</scope>
    <source>
        <strain evidence="3 4">CCAP 1055/1</strain>
    </source>
</reference>
<dbReference type="GeneID" id="7201848"/>
<name>B7G1N9_PHATC</name>
<proteinExistence type="predicted"/>
<dbReference type="HOGENOM" id="CLU_516289_0_0_1"/>
<evidence type="ECO:0000313" key="3">
    <source>
        <dbReference type="EMBL" id="EEC47541.1"/>
    </source>
</evidence>
<dbReference type="Proteomes" id="UP000000759">
    <property type="component" value="Chromosome 10"/>
</dbReference>
<accession>B7G1N9</accession>
<dbReference type="InParanoid" id="B7G1N9"/>
<keyword evidence="4" id="KW-1185">Reference proteome</keyword>
<dbReference type="PaxDb" id="2850-Phatr46567"/>
<feature type="compositionally biased region" description="Low complexity" evidence="1">
    <location>
        <begin position="445"/>
        <end position="462"/>
    </location>
</feature>
<dbReference type="EMBL" id="CM000613">
    <property type="protein sequence ID" value="EEC47541.1"/>
    <property type="molecule type" value="Genomic_DNA"/>
</dbReference>
<keyword evidence="2" id="KW-0732">Signal</keyword>
<dbReference type="KEGG" id="pti:PHATRDRAFT_46567"/>
<protein>
    <submittedName>
        <fullName evidence="3">Uncharacterized protein</fullName>
    </submittedName>
</protein>
<evidence type="ECO:0000256" key="2">
    <source>
        <dbReference type="SAM" id="SignalP"/>
    </source>
</evidence>
<gene>
    <name evidence="3" type="ORF">PHATRDRAFT_46567</name>
</gene>
<feature type="compositionally biased region" description="Polar residues" evidence="1">
    <location>
        <begin position="466"/>
        <end position="483"/>
    </location>
</feature>
<organism evidence="3 4">
    <name type="scientific">Phaeodactylum tricornutum (strain CCAP 1055/1)</name>
    <dbReference type="NCBI Taxonomy" id="556484"/>
    <lineage>
        <taxon>Eukaryota</taxon>
        <taxon>Sar</taxon>
        <taxon>Stramenopiles</taxon>
        <taxon>Ochrophyta</taxon>
        <taxon>Bacillariophyta</taxon>
        <taxon>Bacillariophyceae</taxon>
        <taxon>Bacillariophycidae</taxon>
        <taxon>Naviculales</taxon>
        <taxon>Phaeodactylaceae</taxon>
        <taxon>Phaeodactylum</taxon>
    </lineage>
</organism>
<dbReference type="AlphaFoldDB" id="B7G1N9"/>